<dbReference type="GO" id="GO:0008757">
    <property type="term" value="F:S-adenosylmethionine-dependent methyltransferase activity"/>
    <property type="evidence" value="ECO:0007669"/>
    <property type="project" value="InterPro"/>
</dbReference>
<reference evidence="2 3" key="1">
    <citation type="submission" date="2020-08" db="EMBL/GenBank/DDBJ databases">
        <title>Genomic Encyclopedia of Type Strains, Phase IV (KMG-IV): sequencing the most valuable type-strain genomes for metagenomic binning, comparative biology and taxonomic classification.</title>
        <authorList>
            <person name="Goeker M."/>
        </authorList>
    </citation>
    <scope>NUCLEOTIDE SEQUENCE [LARGE SCALE GENOMIC DNA]</scope>
    <source>
        <strain evidence="2 3">DSM 106739</strain>
    </source>
</reference>
<dbReference type="Pfam" id="PF08241">
    <property type="entry name" value="Methyltransf_11"/>
    <property type="match status" value="1"/>
</dbReference>
<dbReference type="EMBL" id="JACIET010000003">
    <property type="protein sequence ID" value="MBB4014594.1"/>
    <property type="molecule type" value="Genomic_DNA"/>
</dbReference>
<dbReference type="AlphaFoldDB" id="A0A840BPL0"/>
<organism evidence="2 3">
    <name type="scientific">Niveibacterium umoris</name>
    <dbReference type="NCBI Taxonomy" id="1193620"/>
    <lineage>
        <taxon>Bacteria</taxon>
        <taxon>Pseudomonadati</taxon>
        <taxon>Pseudomonadota</taxon>
        <taxon>Betaproteobacteria</taxon>
        <taxon>Rhodocyclales</taxon>
        <taxon>Rhodocyclaceae</taxon>
        <taxon>Niveibacterium</taxon>
    </lineage>
</organism>
<dbReference type="InterPro" id="IPR013216">
    <property type="entry name" value="Methyltransf_11"/>
</dbReference>
<keyword evidence="2" id="KW-0489">Methyltransferase</keyword>
<accession>A0A840BPL0</accession>
<dbReference type="RefSeq" id="WP_183637405.1">
    <property type="nucleotide sequence ID" value="NZ_BAABLE010000008.1"/>
</dbReference>
<dbReference type="Proteomes" id="UP000561045">
    <property type="component" value="Unassembled WGS sequence"/>
</dbReference>
<dbReference type="InterPro" id="IPR029063">
    <property type="entry name" value="SAM-dependent_MTases_sf"/>
</dbReference>
<keyword evidence="2" id="KW-0808">Transferase</keyword>
<evidence type="ECO:0000313" key="2">
    <source>
        <dbReference type="EMBL" id="MBB4014594.1"/>
    </source>
</evidence>
<evidence type="ECO:0000313" key="3">
    <source>
        <dbReference type="Proteomes" id="UP000561045"/>
    </source>
</evidence>
<dbReference type="SUPFAM" id="SSF53335">
    <property type="entry name" value="S-adenosyl-L-methionine-dependent methyltransferases"/>
    <property type="match status" value="1"/>
</dbReference>
<proteinExistence type="predicted"/>
<evidence type="ECO:0000259" key="1">
    <source>
        <dbReference type="Pfam" id="PF08241"/>
    </source>
</evidence>
<sequence>MKLDLACGQRKREGFLGVDIAACEGVDTVFDLRTTPWPWADQSVEEVWCSHFFEHLDGDERIAFMHELWRVLVPDGKATIITPYWASMRAIQDPTHKWPPVCESSYAYFNKPWRDVNKLNHYPIHCDFDFTHAFAIDREWASRDTSVQWYAARHLQNTVNDLVVTLTRRSGR</sequence>
<keyword evidence="3" id="KW-1185">Reference proteome</keyword>
<name>A0A840BPL0_9RHOO</name>
<comment type="caution">
    <text evidence="2">The sequence shown here is derived from an EMBL/GenBank/DDBJ whole genome shotgun (WGS) entry which is preliminary data.</text>
</comment>
<dbReference type="GO" id="GO:0032259">
    <property type="term" value="P:methylation"/>
    <property type="evidence" value="ECO:0007669"/>
    <property type="project" value="UniProtKB-KW"/>
</dbReference>
<gene>
    <name evidence="2" type="ORF">GGR36_003950</name>
</gene>
<protein>
    <submittedName>
        <fullName evidence="2">SAM-dependent methyltransferase</fullName>
    </submittedName>
</protein>
<dbReference type="Gene3D" id="3.40.50.150">
    <property type="entry name" value="Vaccinia Virus protein VP39"/>
    <property type="match status" value="1"/>
</dbReference>
<feature type="domain" description="Methyltransferase type 11" evidence="1">
    <location>
        <begin position="37"/>
        <end position="78"/>
    </location>
</feature>